<dbReference type="InterPro" id="IPR025178">
    <property type="entry name" value="Lnb_N"/>
</dbReference>
<evidence type="ECO:0000259" key="3">
    <source>
        <dbReference type="Pfam" id="PF25221"/>
    </source>
</evidence>
<proteinExistence type="predicted"/>
<feature type="domain" description="Lnb-like transmembrane" evidence="3">
    <location>
        <begin position="240"/>
        <end position="375"/>
    </location>
</feature>
<name>A4CMU6_ROBBH</name>
<dbReference type="HOGENOM" id="CLU_052983_1_0_10"/>
<dbReference type="Proteomes" id="UP000009049">
    <property type="component" value="Chromosome"/>
</dbReference>
<evidence type="ECO:0000313" key="5">
    <source>
        <dbReference type="Proteomes" id="UP000009049"/>
    </source>
</evidence>
<dbReference type="eggNOG" id="ENOG502Z87C">
    <property type="taxonomic scope" value="Bacteria"/>
</dbReference>
<dbReference type="Pfam" id="PF25221">
    <property type="entry name" value="5TMH_Lnb"/>
    <property type="match status" value="1"/>
</dbReference>
<feature type="domain" description="Lnb N-terminal periplasmic" evidence="2">
    <location>
        <begin position="16"/>
        <end position="168"/>
    </location>
</feature>
<evidence type="ECO:0000313" key="4">
    <source>
        <dbReference type="EMBL" id="EAR14988.1"/>
    </source>
</evidence>
<dbReference type="OrthoDB" id="319167at2"/>
<evidence type="ECO:0000259" key="2">
    <source>
        <dbReference type="Pfam" id="PF13387"/>
    </source>
</evidence>
<feature type="transmembrane region" description="Helical" evidence="1">
    <location>
        <begin position="243"/>
        <end position="261"/>
    </location>
</feature>
<sequence>MAGVASGQQAVLGPDARISVITCGPGTDLYAQFGHSAFRVQDPAQGLDWIYNYGTFDFDTPNFYMKFARGKLRYALSRTDFANFLYTYQLEGRWVSEQLLDLNPGQKTALFEYLERNNRPENRYYQYDFLAENCATKIPDVLREVLGPGLDMVSGFSGDGRTYRELIQQNLQVNSWSSLGIDLALGAVVDRKASPLGYSFLPEYVRQLVGDATLGGEPLILRERDILDLPNPVNIRYFTANPLFWALFLLVFTATISWIDFRNGSRSRWLDFLLFLTTGLAGLLIGFLWFFTDHTSTVWNFNILWAFPVNGYIAFKLLQKRKPDNRLRRYLIALLGLMGVCLILWATGVQAFHPVVAILWSALALRYLLLIHHLKKPA</sequence>
<organism evidence="4 5">
    <name type="scientific">Robiginitalea biformata (strain ATCC BAA-864 / DSM 15991 / KCTC 12146 / HTCC2501)</name>
    <dbReference type="NCBI Taxonomy" id="313596"/>
    <lineage>
        <taxon>Bacteria</taxon>
        <taxon>Pseudomonadati</taxon>
        <taxon>Bacteroidota</taxon>
        <taxon>Flavobacteriia</taxon>
        <taxon>Flavobacteriales</taxon>
        <taxon>Flavobacteriaceae</taxon>
        <taxon>Robiginitalea</taxon>
    </lineage>
</organism>
<dbReference type="Pfam" id="PF13387">
    <property type="entry name" value="Lnb_N"/>
    <property type="match status" value="1"/>
</dbReference>
<keyword evidence="5" id="KW-1185">Reference proteome</keyword>
<evidence type="ECO:0000256" key="1">
    <source>
        <dbReference type="SAM" id="Phobius"/>
    </source>
</evidence>
<dbReference type="AlphaFoldDB" id="A4CMU6"/>
<accession>A4CMU6</accession>
<dbReference type="STRING" id="313596.RB2501_11697"/>
<dbReference type="EMBL" id="CP001712">
    <property type="protein sequence ID" value="EAR14988.1"/>
    <property type="molecule type" value="Genomic_DNA"/>
</dbReference>
<protein>
    <submittedName>
        <fullName evidence="4">Uncharacterized protein</fullName>
    </submittedName>
</protein>
<feature type="transmembrane region" description="Helical" evidence="1">
    <location>
        <begin position="297"/>
        <end position="315"/>
    </location>
</feature>
<keyword evidence="1" id="KW-1133">Transmembrane helix</keyword>
<dbReference type="InterPro" id="IPR057436">
    <property type="entry name" value="5TMH_Lnb"/>
</dbReference>
<feature type="transmembrane region" description="Helical" evidence="1">
    <location>
        <begin position="351"/>
        <end position="369"/>
    </location>
</feature>
<gene>
    <name evidence="4" type="ordered locus">RB2501_11697</name>
</gene>
<reference evidence="4 5" key="1">
    <citation type="journal article" date="2009" name="J. Bacteriol.">
        <title>Complete genome sequence of Robiginitalea biformata HTCC2501.</title>
        <authorList>
            <person name="Oh H.M."/>
            <person name="Giovannoni S.J."/>
            <person name="Lee K."/>
            <person name="Ferriera S."/>
            <person name="Johnson J."/>
            <person name="Cho J.C."/>
        </authorList>
    </citation>
    <scope>NUCLEOTIDE SEQUENCE [LARGE SCALE GENOMIC DNA]</scope>
    <source>
        <strain evidence="5">ATCC BAA-864 / HTCC2501 / KCTC 12146</strain>
    </source>
</reference>
<feature type="transmembrane region" description="Helical" evidence="1">
    <location>
        <begin position="273"/>
        <end position="291"/>
    </location>
</feature>
<dbReference type="KEGG" id="rbi:RB2501_11697"/>
<keyword evidence="1" id="KW-0812">Transmembrane</keyword>
<keyword evidence="1" id="KW-0472">Membrane</keyword>
<feature type="transmembrane region" description="Helical" evidence="1">
    <location>
        <begin position="327"/>
        <end position="345"/>
    </location>
</feature>